<dbReference type="eggNOG" id="ENOG5034A5K">
    <property type="taxonomic scope" value="Bacteria"/>
</dbReference>
<keyword evidence="3" id="KW-1185">Reference proteome</keyword>
<proteinExistence type="predicted"/>
<name>A0A099D3L6_9ACTN</name>
<reference evidence="1 4" key="2">
    <citation type="submission" date="2017-08" db="EMBL/GenBank/DDBJ databases">
        <title>The complete genome sequence of moderately halophilic actinomycete Actinopolyspora erythraea YIM 90600, the producer of novel erythromycin, novel actinopolysporins A-C and tubercidin.</title>
        <authorList>
            <person name="Yin M."/>
            <person name="Tang S."/>
        </authorList>
    </citation>
    <scope>NUCLEOTIDE SEQUENCE [LARGE SCALE GENOMIC DNA]</scope>
    <source>
        <strain evidence="1 4">YIM 90600</strain>
    </source>
</reference>
<dbReference type="OrthoDB" id="3692310at2"/>
<sequence length="161" mass="18835">MRTSWKLHGSGHRRLDDGWAELHRMTEDWTAAWSDNNGFHLETMPERAPVSTQLWAWTPGKWLRVRLDPPHWWAALLCCGAEQDGGDEPTHDSWSTDEEVTQPRIDRVLHWDGNDKRIQQLRSPNERLLEHEIFRLVPLRSRPTTATFIGGRDSLPRSLRE</sequence>
<dbReference type="RefSeq" id="WP_043575604.1">
    <property type="nucleotide sequence ID" value="NZ_CP022752.1"/>
</dbReference>
<dbReference type="HOGENOM" id="CLU_1640161_0_0_11"/>
<dbReference type="EMBL" id="CP022752">
    <property type="protein sequence ID" value="ASU77595.1"/>
    <property type="molecule type" value="Genomic_DNA"/>
</dbReference>
<gene>
    <name evidence="1" type="ORF">CDG81_03905</name>
    <name evidence="2" type="ORF">IL38_17050</name>
</gene>
<accession>A0A099D3L6</accession>
<evidence type="ECO:0000313" key="2">
    <source>
        <dbReference type="EMBL" id="KGI80407.1"/>
    </source>
</evidence>
<protein>
    <submittedName>
        <fullName evidence="1">Uncharacterized protein</fullName>
    </submittedName>
</protein>
<evidence type="ECO:0000313" key="4">
    <source>
        <dbReference type="Proteomes" id="UP000215043"/>
    </source>
</evidence>
<dbReference type="Proteomes" id="UP000215043">
    <property type="component" value="Chromosome"/>
</dbReference>
<evidence type="ECO:0000313" key="3">
    <source>
        <dbReference type="Proteomes" id="UP000029737"/>
    </source>
</evidence>
<dbReference type="KEGG" id="aey:CDG81_03905"/>
<dbReference type="Proteomes" id="UP000029737">
    <property type="component" value="Unassembled WGS sequence"/>
</dbReference>
<dbReference type="AlphaFoldDB" id="A0A099D3L6"/>
<reference evidence="2 3" key="1">
    <citation type="journal article" date="2014" name="PLoS ONE">
        <title>Identification and Characterization of a New Erythromycin Biosynthetic Gene Cluster in Actinopolyspora erythraea YIM90600, a Novel Erythronolide-Producing Halophilic Actinomycete Isolated from Salt Field.</title>
        <authorList>
            <person name="Chen D."/>
            <person name="Feng J."/>
            <person name="Huang L."/>
            <person name="Zhang Q."/>
            <person name="Wu J."/>
            <person name="Zhu X."/>
            <person name="Duan Y."/>
            <person name="Xu Z."/>
        </authorList>
    </citation>
    <scope>NUCLEOTIDE SEQUENCE [LARGE SCALE GENOMIC DNA]</scope>
    <source>
        <strain evidence="2 3">YIM90600</strain>
    </source>
</reference>
<dbReference type="EMBL" id="JPMV01000032">
    <property type="protein sequence ID" value="KGI80407.1"/>
    <property type="molecule type" value="Genomic_DNA"/>
</dbReference>
<organism evidence="1 4">
    <name type="scientific">Actinopolyspora erythraea</name>
    <dbReference type="NCBI Taxonomy" id="414996"/>
    <lineage>
        <taxon>Bacteria</taxon>
        <taxon>Bacillati</taxon>
        <taxon>Actinomycetota</taxon>
        <taxon>Actinomycetes</taxon>
        <taxon>Actinopolysporales</taxon>
        <taxon>Actinopolysporaceae</taxon>
        <taxon>Actinopolyspora</taxon>
    </lineage>
</organism>
<evidence type="ECO:0000313" key="1">
    <source>
        <dbReference type="EMBL" id="ASU77595.1"/>
    </source>
</evidence>